<dbReference type="AlphaFoldDB" id="A0A9P4PLF7"/>
<name>A0A9P4PLF7_9PLEO</name>
<protein>
    <submittedName>
        <fullName evidence="2">Uncharacterized protein</fullName>
    </submittedName>
</protein>
<feature type="signal peptide" evidence="1">
    <location>
        <begin position="1"/>
        <end position="18"/>
    </location>
</feature>
<keyword evidence="1" id="KW-0732">Signal</keyword>
<gene>
    <name evidence="2" type="ORF">P171DRAFT_430173</name>
</gene>
<organism evidence="2 3">
    <name type="scientific">Karstenula rhodostoma CBS 690.94</name>
    <dbReference type="NCBI Taxonomy" id="1392251"/>
    <lineage>
        <taxon>Eukaryota</taxon>
        <taxon>Fungi</taxon>
        <taxon>Dikarya</taxon>
        <taxon>Ascomycota</taxon>
        <taxon>Pezizomycotina</taxon>
        <taxon>Dothideomycetes</taxon>
        <taxon>Pleosporomycetidae</taxon>
        <taxon>Pleosporales</taxon>
        <taxon>Massarineae</taxon>
        <taxon>Didymosphaeriaceae</taxon>
        <taxon>Karstenula</taxon>
    </lineage>
</organism>
<sequence length="331" mass="37205">MKLSLVVSYAFTACVALAHSHAKITLPAPTHRLSRRFDADELASDEDWKDASCKGGRLIGLMLGTDEEAGPKIESTKDNNPPSAKSEWQGDLKQELKTWGWHDDYVEDVYADMDYLDVTSVVEALRINGKPKGDGGNNIAYHIQHMDPNANPKDKLQTYKVDGKEYRATNARHIFVVNPIDGVIMGQFLESPASAARMAWYRQPTSEELPKLQRLSDLFWGYWVRDNPNIANIRYFWMVDIANEDTEEILARALSEANKKIGKWPGVTFDMDSDAGKAILGSANGAVFAWFLIQHKKQLGDKWIPRVTVFLNDIGRSFSGAHILFYVEDAP</sequence>
<keyword evidence="3" id="KW-1185">Reference proteome</keyword>
<comment type="caution">
    <text evidence="2">The sequence shown here is derived from an EMBL/GenBank/DDBJ whole genome shotgun (WGS) entry which is preliminary data.</text>
</comment>
<dbReference type="EMBL" id="MU001497">
    <property type="protein sequence ID" value="KAF2447265.1"/>
    <property type="molecule type" value="Genomic_DNA"/>
</dbReference>
<dbReference type="Proteomes" id="UP000799764">
    <property type="component" value="Unassembled WGS sequence"/>
</dbReference>
<evidence type="ECO:0000256" key="1">
    <source>
        <dbReference type="SAM" id="SignalP"/>
    </source>
</evidence>
<evidence type="ECO:0000313" key="2">
    <source>
        <dbReference type="EMBL" id="KAF2447265.1"/>
    </source>
</evidence>
<dbReference type="OrthoDB" id="5337308at2759"/>
<evidence type="ECO:0000313" key="3">
    <source>
        <dbReference type="Proteomes" id="UP000799764"/>
    </source>
</evidence>
<proteinExistence type="predicted"/>
<reference evidence="2" key="1">
    <citation type="journal article" date="2020" name="Stud. Mycol.">
        <title>101 Dothideomycetes genomes: a test case for predicting lifestyles and emergence of pathogens.</title>
        <authorList>
            <person name="Haridas S."/>
            <person name="Albert R."/>
            <person name="Binder M."/>
            <person name="Bloem J."/>
            <person name="Labutti K."/>
            <person name="Salamov A."/>
            <person name="Andreopoulos B."/>
            <person name="Baker S."/>
            <person name="Barry K."/>
            <person name="Bills G."/>
            <person name="Bluhm B."/>
            <person name="Cannon C."/>
            <person name="Castanera R."/>
            <person name="Culley D."/>
            <person name="Daum C."/>
            <person name="Ezra D."/>
            <person name="Gonzalez J."/>
            <person name="Henrissat B."/>
            <person name="Kuo A."/>
            <person name="Liang C."/>
            <person name="Lipzen A."/>
            <person name="Lutzoni F."/>
            <person name="Magnuson J."/>
            <person name="Mondo S."/>
            <person name="Nolan M."/>
            <person name="Ohm R."/>
            <person name="Pangilinan J."/>
            <person name="Park H.-J."/>
            <person name="Ramirez L."/>
            <person name="Alfaro M."/>
            <person name="Sun H."/>
            <person name="Tritt A."/>
            <person name="Yoshinaga Y."/>
            <person name="Zwiers L.-H."/>
            <person name="Turgeon B."/>
            <person name="Goodwin S."/>
            <person name="Spatafora J."/>
            <person name="Crous P."/>
            <person name="Grigoriev I."/>
        </authorList>
    </citation>
    <scope>NUCLEOTIDE SEQUENCE</scope>
    <source>
        <strain evidence="2">CBS 690.94</strain>
    </source>
</reference>
<accession>A0A9P4PLF7</accession>
<feature type="chain" id="PRO_5040261897" evidence="1">
    <location>
        <begin position="19"/>
        <end position="331"/>
    </location>
</feature>